<organism evidence="3 4">
    <name type="scientific">Oceanibaculum indicum P24</name>
    <dbReference type="NCBI Taxonomy" id="1207063"/>
    <lineage>
        <taxon>Bacteria</taxon>
        <taxon>Pseudomonadati</taxon>
        <taxon>Pseudomonadota</taxon>
        <taxon>Alphaproteobacteria</taxon>
        <taxon>Rhodospirillales</taxon>
        <taxon>Oceanibaculaceae</taxon>
        <taxon>Oceanibaculum</taxon>
    </lineage>
</organism>
<proteinExistence type="inferred from homology"/>
<comment type="catalytic activity">
    <reaction evidence="1">
        <text>4-amino-5-aminomethyl-2-methylpyrimidine + H2O = 4-amino-5-hydroxymethyl-2-methylpyrimidine + NH4(+)</text>
        <dbReference type="Rhea" id="RHEA:31799"/>
        <dbReference type="ChEBI" id="CHEBI:15377"/>
        <dbReference type="ChEBI" id="CHEBI:16892"/>
        <dbReference type="ChEBI" id="CHEBI:28938"/>
        <dbReference type="ChEBI" id="CHEBI:63416"/>
        <dbReference type="EC" id="3.5.99.2"/>
    </reaction>
</comment>
<gene>
    <name evidence="3" type="ORF">P24_00825</name>
</gene>
<sequence length="236" mass="26365">MTEALAPQLAPRGSLFARLREAAQPHWGDYVDHRFVRGLGDGTLPEAAFRYYLGQDYLFLIHFARAYALAVYKSENLEDMRAANDAVGHILAETSLHLRYCAGWGMSEADVVALPEDPACMAYTRYVLERGMAGDILDLQVALAPCVVGYAEIGLALKADPRTTLEGNPYRDWIETYGGDDYVAVARKSVATLDRLFAQRGTEARIPSLSRTFTEATRLEVRFWQMGLDVLEHARE</sequence>
<dbReference type="Gene3D" id="1.20.910.10">
    <property type="entry name" value="Heme oxygenase-like"/>
    <property type="match status" value="1"/>
</dbReference>
<feature type="domain" description="Thiaminase-2/PQQC" evidence="2">
    <location>
        <begin position="22"/>
        <end position="229"/>
    </location>
</feature>
<dbReference type="InterPro" id="IPR016084">
    <property type="entry name" value="Haem_Oase-like_multi-hlx"/>
</dbReference>
<dbReference type="GO" id="GO:0005829">
    <property type="term" value="C:cytosol"/>
    <property type="evidence" value="ECO:0007669"/>
    <property type="project" value="TreeGrafter"/>
</dbReference>
<dbReference type="GO" id="GO:0009229">
    <property type="term" value="P:thiamine diphosphate biosynthetic process"/>
    <property type="evidence" value="ECO:0007669"/>
    <property type="project" value="UniProtKB-UniPathway"/>
</dbReference>
<evidence type="ECO:0000256" key="1">
    <source>
        <dbReference type="RuleBase" id="RU363093"/>
    </source>
</evidence>
<dbReference type="UniPathway" id="UPA00060"/>
<dbReference type="CDD" id="cd19367">
    <property type="entry name" value="TenA_C_ScTHI20-like"/>
    <property type="match status" value="1"/>
</dbReference>
<dbReference type="GO" id="GO:0050334">
    <property type="term" value="F:thiaminase activity"/>
    <property type="evidence" value="ECO:0007669"/>
    <property type="project" value="UniProtKB-EC"/>
</dbReference>
<dbReference type="EC" id="3.5.99.2" evidence="1"/>
<dbReference type="PANTHER" id="PTHR43198">
    <property type="entry name" value="BIFUNCTIONAL TH2 PROTEIN"/>
    <property type="match status" value="1"/>
</dbReference>
<dbReference type="InterPro" id="IPR050967">
    <property type="entry name" value="Thiamine_Salvage_TenA"/>
</dbReference>
<name>K2KMV0_9PROT</name>
<dbReference type="PATRIC" id="fig|1207063.3.peg.170"/>
<comment type="catalytic activity">
    <reaction evidence="1">
        <text>thiamine + H2O = 5-(2-hydroxyethyl)-4-methylthiazole + 4-amino-5-hydroxymethyl-2-methylpyrimidine + H(+)</text>
        <dbReference type="Rhea" id="RHEA:17509"/>
        <dbReference type="ChEBI" id="CHEBI:15377"/>
        <dbReference type="ChEBI" id="CHEBI:15378"/>
        <dbReference type="ChEBI" id="CHEBI:16892"/>
        <dbReference type="ChEBI" id="CHEBI:17957"/>
        <dbReference type="ChEBI" id="CHEBI:18385"/>
        <dbReference type="EC" id="3.5.99.2"/>
    </reaction>
</comment>
<dbReference type="AlphaFoldDB" id="K2KMV0"/>
<keyword evidence="1" id="KW-0378">Hydrolase</keyword>
<dbReference type="STRING" id="1207063.P24_00825"/>
<keyword evidence="4" id="KW-1185">Reference proteome</keyword>
<dbReference type="GO" id="GO:0009228">
    <property type="term" value="P:thiamine biosynthetic process"/>
    <property type="evidence" value="ECO:0007669"/>
    <property type="project" value="UniProtKB-KW"/>
</dbReference>
<evidence type="ECO:0000313" key="3">
    <source>
        <dbReference type="EMBL" id="EKE78850.1"/>
    </source>
</evidence>
<dbReference type="PANTHER" id="PTHR43198:SF2">
    <property type="entry name" value="SI:CH1073-67J19.1-RELATED"/>
    <property type="match status" value="1"/>
</dbReference>
<dbReference type="Pfam" id="PF03070">
    <property type="entry name" value="TENA_THI-4"/>
    <property type="match status" value="1"/>
</dbReference>
<dbReference type="RefSeq" id="WP_008942784.1">
    <property type="nucleotide sequence ID" value="NZ_AMRL01000001.1"/>
</dbReference>
<dbReference type="NCBIfam" id="TIGR04306">
    <property type="entry name" value="salvage_TenA"/>
    <property type="match status" value="1"/>
</dbReference>
<keyword evidence="1" id="KW-0784">Thiamine biosynthesis</keyword>
<dbReference type="Proteomes" id="UP000006746">
    <property type="component" value="Unassembled WGS sequence"/>
</dbReference>
<dbReference type="InterPro" id="IPR004305">
    <property type="entry name" value="Thiaminase-2/PQQC"/>
</dbReference>
<comment type="pathway">
    <text evidence="1">Cofactor biosynthesis; thiamine diphosphate biosynthesis.</text>
</comment>
<dbReference type="eggNOG" id="COG0819">
    <property type="taxonomic scope" value="Bacteria"/>
</dbReference>
<dbReference type="SUPFAM" id="SSF48613">
    <property type="entry name" value="Heme oxygenase-like"/>
    <property type="match status" value="1"/>
</dbReference>
<evidence type="ECO:0000313" key="4">
    <source>
        <dbReference type="Proteomes" id="UP000006746"/>
    </source>
</evidence>
<dbReference type="InterPro" id="IPR027574">
    <property type="entry name" value="Thiaminase_II"/>
</dbReference>
<comment type="similarity">
    <text evidence="1">Belongs to the TenA family.</text>
</comment>
<dbReference type="EMBL" id="AMRL01000001">
    <property type="protein sequence ID" value="EKE78850.1"/>
    <property type="molecule type" value="Genomic_DNA"/>
</dbReference>
<protein>
    <recommendedName>
        <fullName evidence="1">Aminopyrimidine aminohydrolase</fullName>
        <ecNumber evidence="1">3.5.99.2</ecNumber>
    </recommendedName>
</protein>
<accession>K2KMV0</accession>
<comment type="function">
    <text evidence="1">Catalyzes an amino-pyrimidine hydrolysis reaction at the C5' of the pyrimidine moiety of thiamine compounds, a reaction that is part of a thiamine salvage pathway.</text>
</comment>
<comment type="caution">
    <text evidence="3">The sequence shown here is derived from an EMBL/GenBank/DDBJ whole genome shotgun (WGS) entry which is preliminary data.</text>
</comment>
<evidence type="ECO:0000259" key="2">
    <source>
        <dbReference type="Pfam" id="PF03070"/>
    </source>
</evidence>
<reference evidence="3 4" key="1">
    <citation type="journal article" date="2012" name="J. Bacteriol.">
        <title>Genome Sequence of Oceanibaculum indicum Type Strain P24.</title>
        <authorList>
            <person name="Lai Q."/>
            <person name="Shao Z."/>
        </authorList>
    </citation>
    <scope>NUCLEOTIDE SEQUENCE [LARGE SCALE GENOMIC DNA]</scope>
    <source>
        <strain evidence="3 4">P24</strain>
    </source>
</reference>